<comment type="caution">
    <text evidence="2">The sequence shown here is derived from an EMBL/GenBank/DDBJ whole genome shotgun (WGS) entry which is preliminary data.</text>
</comment>
<reference evidence="2" key="1">
    <citation type="journal article" date="2020" name="Stud. Mycol.">
        <title>101 Dothideomycetes genomes: a test case for predicting lifestyles and emergence of pathogens.</title>
        <authorList>
            <person name="Haridas S."/>
            <person name="Albert R."/>
            <person name="Binder M."/>
            <person name="Bloem J."/>
            <person name="Labutti K."/>
            <person name="Salamov A."/>
            <person name="Andreopoulos B."/>
            <person name="Baker S."/>
            <person name="Barry K."/>
            <person name="Bills G."/>
            <person name="Bluhm B."/>
            <person name="Cannon C."/>
            <person name="Castanera R."/>
            <person name="Culley D."/>
            <person name="Daum C."/>
            <person name="Ezra D."/>
            <person name="Gonzalez J."/>
            <person name="Henrissat B."/>
            <person name="Kuo A."/>
            <person name="Liang C."/>
            <person name="Lipzen A."/>
            <person name="Lutzoni F."/>
            <person name="Magnuson J."/>
            <person name="Mondo S."/>
            <person name="Nolan M."/>
            <person name="Ohm R."/>
            <person name="Pangilinan J."/>
            <person name="Park H.-J."/>
            <person name="Ramirez L."/>
            <person name="Alfaro M."/>
            <person name="Sun H."/>
            <person name="Tritt A."/>
            <person name="Yoshinaga Y."/>
            <person name="Zwiers L.-H."/>
            <person name="Turgeon B."/>
            <person name="Goodwin S."/>
            <person name="Spatafora J."/>
            <person name="Crous P."/>
            <person name="Grigoriev I."/>
        </authorList>
    </citation>
    <scope>NUCLEOTIDE SEQUENCE</scope>
    <source>
        <strain evidence="2">CBS 121410</strain>
    </source>
</reference>
<proteinExistence type="predicted"/>
<organism evidence="2 3">
    <name type="scientific">Saccharata proteae CBS 121410</name>
    <dbReference type="NCBI Taxonomy" id="1314787"/>
    <lineage>
        <taxon>Eukaryota</taxon>
        <taxon>Fungi</taxon>
        <taxon>Dikarya</taxon>
        <taxon>Ascomycota</taxon>
        <taxon>Pezizomycotina</taxon>
        <taxon>Dothideomycetes</taxon>
        <taxon>Dothideomycetes incertae sedis</taxon>
        <taxon>Botryosphaeriales</taxon>
        <taxon>Saccharataceae</taxon>
        <taxon>Saccharata</taxon>
    </lineage>
</organism>
<feature type="compositionally biased region" description="Basic and acidic residues" evidence="1">
    <location>
        <begin position="219"/>
        <end position="232"/>
    </location>
</feature>
<feature type="region of interest" description="Disordered" evidence="1">
    <location>
        <begin position="210"/>
        <end position="232"/>
    </location>
</feature>
<sequence>MASTLKEGFRSDHWNFSSPELHHTATKNPFDDPVGNPFDDPAENPFDDPVENPFDDPVENPFDDPVDDPFQDHVENAFEGRIVQSPMMSPHSKEVIRPKRSTFPGLAPRHYAFEDQRVESYTMSSNSEEKLHFGRETFLSSEPRHSAFETSGFGIADIEQYEPLNPDPKSPKHALRFCFTEESYACPTARWLWKKARKVAHRAKVRVKAKLKRRPKYMQIKDSHEKDPFTDN</sequence>
<dbReference type="AlphaFoldDB" id="A0A9P4I115"/>
<dbReference type="Proteomes" id="UP000799776">
    <property type="component" value="Unassembled WGS sequence"/>
</dbReference>
<dbReference type="EMBL" id="ML978712">
    <property type="protein sequence ID" value="KAF2090589.1"/>
    <property type="molecule type" value="Genomic_DNA"/>
</dbReference>
<evidence type="ECO:0000313" key="2">
    <source>
        <dbReference type="EMBL" id="KAF2090589.1"/>
    </source>
</evidence>
<evidence type="ECO:0000256" key="1">
    <source>
        <dbReference type="SAM" id="MobiDB-lite"/>
    </source>
</evidence>
<feature type="region of interest" description="Disordered" evidence="1">
    <location>
        <begin position="1"/>
        <end position="72"/>
    </location>
</feature>
<keyword evidence="3" id="KW-1185">Reference proteome</keyword>
<evidence type="ECO:0000313" key="3">
    <source>
        <dbReference type="Proteomes" id="UP000799776"/>
    </source>
</evidence>
<name>A0A9P4I115_9PEZI</name>
<accession>A0A9P4I115</accession>
<feature type="compositionally biased region" description="Acidic residues" evidence="1">
    <location>
        <begin position="40"/>
        <end position="69"/>
    </location>
</feature>
<protein>
    <submittedName>
        <fullName evidence="2">Uncharacterized protein</fullName>
    </submittedName>
</protein>
<gene>
    <name evidence="2" type="ORF">K490DRAFT_53574</name>
</gene>